<dbReference type="Proteomes" id="UP001501591">
    <property type="component" value="Unassembled WGS sequence"/>
</dbReference>
<evidence type="ECO:0000256" key="4">
    <source>
        <dbReference type="SAM" id="MobiDB-lite"/>
    </source>
</evidence>
<dbReference type="NCBIfam" id="TIGR00621">
    <property type="entry name" value="ssb"/>
    <property type="match status" value="1"/>
</dbReference>
<accession>A0ABP7NMC9</accession>
<comment type="caution">
    <text evidence="5">The sequence shown here is derived from an EMBL/GenBank/DDBJ whole genome shotgun (WGS) entry which is preliminary data.</text>
</comment>
<keyword evidence="1 2" id="KW-0238">DNA-binding</keyword>
<dbReference type="Gene3D" id="2.40.50.140">
    <property type="entry name" value="Nucleic acid-binding proteins"/>
    <property type="match status" value="1"/>
</dbReference>
<gene>
    <name evidence="5" type="ORF">GCM10022383_27870</name>
</gene>
<dbReference type="InterPro" id="IPR011344">
    <property type="entry name" value="ssDNA-bd"/>
</dbReference>
<organism evidence="5 6">
    <name type="scientific">Microbacterium soli</name>
    <dbReference type="NCBI Taxonomy" id="446075"/>
    <lineage>
        <taxon>Bacteria</taxon>
        <taxon>Bacillati</taxon>
        <taxon>Actinomycetota</taxon>
        <taxon>Actinomycetes</taxon>
        <taxon>Micrococcales</taxon>
        <taxon>Microbacteriaceae</taxon>
        <taxon>Microbacterium</taxon>
    </lineage>
</organism>
<dbReference type="InterPro" id="IPR000424">
    <property type="entry name" value="Primosome_PriB/ssb"/>
</dbReference>
<evidence type="ECO:0000256" key="1">
    <source>
        <dbReference type="ARBA" id="ARBA00023125"/>
    </source>
</evidence>
<evidence type="ECO:0000313" key="6">
    <source>
        <dbReference type="Proteomes" id="UP001501591"/>
    </source>
</evidence>
<feature type="compositionally biased region" description="Acidic residues" evidence="4">
    <location>
        <begin position="146"/>
        <end position="155"/>
    </location>
</feature>
<dbReference type="InterPro" id="IPR012340">
    <property type="entry name" value="NA-bd_OB-fold"/>
</dbReference>
<name>A0ABP7NMC9_9MICO</name>
<dbReference type="SUPFAM" id="SSF50249">
    <property type="entry name" value="Nucleic acid-binding proteins"/>
    <property type="match status" value="1"/>
</dbReference>
<evidence type="ECO:0000256" key="2">
    <source>
        <dbReference type="HAMAP-Rule" id="MF_00984"/>
    </source>
</evidence>
<feature type="compositionally biased region" description="Low complexity" evidence="4">
    <location>
        <begin position="118"/>
        <end position="130"/>
    </location>
</feature>
<dbReference type="CDD" id="cd04496">
    <property type="entry name" value="SSB_OBF"/>
    <property type="match status" value="1"/>
</dbReference>
<dbReference type="EMBL" id="BAABCP010000002">
    <property type="protein sequence ID" value="GAA3948538.1"/>
    <property type="molecule type" value="Genomic_DNA"/>
</dbReference>
<evidence type="ECO:0000313" key="5">
    <source>
        <dbReference type="EMBL" id="GAA3948538.1"/>
    </source>
</evidence>
<dbReference type="PANTHER" id="PTHR10302:SF0">
    <property type="entry name" value="SINGLE-STRANDED DNA-BINDING PROTEIN, MITOCHONDRIAL"/>
    <property type="match status" value="1"/>
</dbReference>
<dbReference type="PROSITE" id="PS50935">
    <property type="entry name" value="SSB"/>
    <property type="match status" value="1"/>
</dbReference>
<evidence type="ECO:0000256" key="3">
    <source>
        <dbReference type="RuleBase" id="RU000524"/>
    </source>
</evidence>
<dbReference type="Pfam" id="PF00436">
    <property type="entry name" value="SSB"/>
    <property type="match status" value="1"/>
</dbReference>
<sequence>MSITNDTLTIAGNIGNDPVRNETRTGKPVINFRVGSSSGYFDQRTGAWVDGGTNWYAVAAYGALAEHAKASLHRGDPVIVSGRLKVREWEANGRKGIDVEIVADAIGHDLNRGTSAFARRARASAPQSPADVGSERGGAPTAAAPEAEEPAAQDEDAWRAAGLVDPTTLTGPTDAQAEAGEREVDGAEEDLSFA</sequence>
<keyword evidence="6" id="KW-1185">Reference proteome</keyword>
<dbReference type="HAMAP" id="MF_00984">
    <property type="entry name" value="SSB"/>
    <property type="match status" value="1"/>
</dbReference>
<dbReference type="PANTHER" id="PTHR10302">
    <property type="entry name" value="SINGLE-STRANDED DNA-BINDING PROTEIN"/>
    <property type="match status" value="1"/>
</dbReference>
<dbReference type="RefSeq" id="WP_344820313.1">
    <property type="nucleotide sequence ID" value="NZ_BAABCP010000002.1"/>
</dbReference>
<protein>
    <recommendedName>
        <fullName evidence="2 3">Single-stranded DNA-binding protein</fullName>
        <shortName evidence="2">SSB</shortName>
    </recommendedName>
</protein>
<feature type="region of interest" description="Disordered" evidence="4">
    <location>
        <begin position="118"/>
        <end position="194"/>
    </location>
</feature>
<comment type="subunit">
    <text evidence="2">Homotetramer.</text>
</comment>
<proteinExistence type="inferred from homology"/>
<comment type="caution">
    <text evidence="2">Lacks conserved residue(s) required for the propagation of feature annotation.</text>
</comment>
<reference evidence="6" key="1">
    <citation type="journal article" date="2019" name="Int. J. Syst. Evol. Microbiol.">
        <title>The Global Catalogue of Microorganisms (GCM) 10K type strain sequencing project: providing services to taxonomists for standard genome sequencing and annotation.</title>
        <authorList>
            <consortium name="The Broad Institute Genomics Platform"/>
            <consortium name="The Broad Institute Genome Sequencing Center for Infectious Disease"/>
            <person name="Wu L."/>
            <person name="Ma J."/>
        </authorList>
    </citation>
    <scope>NUCLEOTIDE SEQUENCE [LARGE SCALE GENOMIC DNA]</scope>
    <source>
        <strain evidence="6">JCM 17024</strain>
    </source>
</reference>